<dbReference type="Pfam" id="PF00378">
    <property type="entry name" value="ECH_1"/>
    <property type="match status" value="1"/>
</dbReference>
<dbReference type="InterPro" id="IPR001753">
    <property type="entry name" value="Enoyl-CoA_hydra/iso"/>
</dbReference>
<dbReference type="InterPro" id="IPR014748">
    <property type="entry name" value="Enoyl-CoA_hydra_C"/>
</dbReference>
<accession>A0A225MCW1</accession>
<dbReference type="GO" id="GO:0003824">
    <property type="term" value="F:catalytic activity"/>
    <property type="evidence" value="ECO:0007669"/>
    <property type="project" value="UniProtKB-ARBA"/>
</dbReference>
<dbReference type="CDD" id="cd06558">
    <property type="entry name" value="crotonase-like"/>
    <property type="match status" value="1"/>
</dbReference>
<keyword evidence="3" id="KW-1185">Reference proteome</keyword>
<dbReference type="RefSeq" id="WP_088603779.1">
    <property type="nucleotide sequence ID" value="NZ_NJIH01000007.1"/>
</dbReference>
<evidence type="ECO:0000313" key="3">
    <source>
        <dbReference type="Proteomes" id="UP000214603"/>
    </source>
</evidence>
<dbReference type="SUPFAM" id="SSF52096">
    <property type="entry name" value="ClpP/crotonase"/>
    <property type="match status" value="1"/>
</dbReference>
<dbReference type="OrthoDB" id="5291143at2"/>
<proteinExistence type="inferred from homology"/>
<dbReference type="PANTHER" id="PTHR43459">
    <property type="entry name" value="ENOYL-COA HYDRATASE"/>
    <property type="match status" value="1"/>
</dbReference>
<dbReference type="Gene3D" id="3.90.226.10">
    <property type="entry name" value="2-enoyl-CoA Hydratase, Chain A, domain 1"/>
    <property type="match status" value="1"/>
</dbReference>
<comment type="similarity">
    <text evidence="1">Belongs to the enoyl-CoA hydratase/isomerase family.</text>
</comment>
<gene>
    <name evidence="2" type="ORF">CEY11_12700</name>
</gene>
<dbReference type="InterPro" id="IPR029045">
    <property type="entry name" value="ClpP/crotonase-like_dom_sf"/>
</dbReference>
<dbReference type="PANTHER" id="PTHR43459:SF1">
    <property type="entry name" value="EG:BACN32G11.4 PROTEIN"/>
    <property type="match status" value="1"/>
</dbReference>
<evidence type="ECO:0000256" key="1">
    <source>
        <dbReference type="ARBA" id="ARBA00005254"/>
    </source>
</evidence>
<dbReference type="Gene3D" id="1.10.12.10">
    <property type="entry name" value="Lyase 2-enoyl-coa Hydratase, Chain A, domain 2"/>
    <property type="match status" value="1"/>
</dbReference>
<organism evidence="2 3">
    <name type="scientific">Candidimonas nitroreducens</name>
    <dbReference type="NCBI Taxonomy" id="683354"/>
    <lineage>
        <taxon>Bacteria</taxon>
        <taxon>Pseudomonadati</taxon>
        <taxon>Pseudomonadota</taxon>
        <taxon>Betaproteobacteria</taxon>
        <taxon>Burkholderiales</taxon>
        <taxon>Alcaligenaceae</taxon>
        <taxon>Candidimonas</taxon>
    </lineage>
</organism>
<sequence length="258" mass="28234">MAEIEFKRVGAVAHILINRPERKNALAGDMRAQLAEAFLRAHVDDEVRAVLLTGAGDSFCAGADVSKMAPRDVKDSRMQLQQNAHVLIRNLYNIEKPVIAAVRGIAVGIGLSMMLACDLVVASETAKFSCIFARRGLAPDSGAVFFLSRAIGMARARELVFSTRFFSAQEAAALDLVTRVVPDDALEREALELAEAMAAQPTYALAMAKKMFQFSLSPSLDQFLEMEALIQPQIRQTADFQEGVASFKEKRPARFVGR</sequence>
<comment type="caution">
    <text evidence="2">The sequence shown here is derived from an EMBL/GenBank/DDBJ whole genome shotgun (WGS) entry which is preliminary data.</text>
</comment>
<evidence type="ECO:0000313" key="2">
    <source>
        <dbReference type="EMBL" id="OWT59048.1"/>
    </source>
</evidence>
<reference evidence="3" key="1">
    <citation type="submission" date="2017-06" db="EMBL/GenBank/DDBJ databases">
        <title>Herbaspirillum phytohormonus sp. nov., isolated from the root nodule of Robinia pseudoacacia in lead-zinc mine.</title>
        <authorList>
            <person name="Fan M."/>
            <person name="Lin Y."/>
        </authorList>
    </citation>
    <scope>NUCLEOTIDE SEQUENCE [LARGE SCALE GENOMIC DNA]</scope>
    <source>
        <strain evidence="3">SC-089</strain>
    </source>
</reference>
<dbReference type="AlphaFoldDB" id="A0A225MCW1"/>
<protein>
    <submittedName>
        <fullName evidence="2">Enoyl-CoA hydratase</fullName>
    </submittedName>
</protein>
<name>A0A225MCW1_9BURK</name>
<dbReference type="EMBL" id="NJIH01000007">
    <property type="protein sequence ID" value="OWT59048.1"/>
    <property type="molecule type" value="Genomic_DNA"/>
</dbReference>
<dbReference type="Proteomes" id="UP000214603">
    <property type="component" value="Unassembled WGS sequence"/>
</dbReference>